<reference evidence="7 8" key="1">
    <citation type="submission" date="2021-02" db="EMBL/GenBank/DDBJ databases">
        <title>Plant Genome Project.</title>
        <authorList>
            <person name="Zhang R.-G."/>
        </authorList>
    </citation>
    <scope>NUCLEOTIDE SEQUENCE [LARGE SCALE GENOMIC DNA]</scope>
    <source>
        <tissue evidence="7">Leaves</tissue>
    </source>
</reference>
<dbReference type="Proteomes" id="UP000827721">
    <property type="component" value="Unassembled WGS sequence"/>
</dbReference>
<dbReference type="PANTHER" id="PTHR31719:SF179">
    <property type="entry name" value="OS08G0148400 PROTEIN"/>
    <property type="match status" value="1"/>
</dbReference>
<evidence type="ECO:0000256" key="4">
    <source>
        <dbReference type="ARBA" id="ARBA00023242"/>
    </source>
</evidence>
<dbReference type="InterPro" id="IPR036093">
    <property type="entry name" value="NAC_dom_sf"/>
</dbReference>
<sequence length="237" mass="27061">MNTSPTTAPSPAVVDDASRQLSIYIGYRFVPSDRELIVDYLMKKINNQLLSDNIIIEDNIYMSNPWDLAVKYKPQEGQKWYFFTSRDEKYANGNPPNRPAGDGFWKAIGAQKKFYNNKKEVGVKNCLIFFKGKPSEGDMTNWLMYEYLLHNSPSSSTSSVNMRLNNCVLCKIYKKVSKSSQDHSDNDVNTRVDCVSLDISQVRNIISDNRLILENQNQPVTDTVDPPAEFEYDDATN</sequence>
<evidence type="ECO:0000256" key="3">
    <source>
        <dbReference type="ARBA" id="ARBA00023163"/>
    </source>
</evidence>
<dbReference type="PANTHER" id="PTHR31719">
    <property type="entry name" value="NAC TRANSCRIPTION FACTOR 56"/>
    <property type="match status" value="1"/>
</dbReference>
<evidence type="ECO:0000256" key="1">
    <source>
        <dbReference type="ARBA" id="ARBA00023015"/>
    </source>
</evidence>
<protein>
    <recommendedName>
        <fullName evidence="6">NAC domain-containing protein</fullName>
    </recommendedName>
</protein>
<organism evidence="7 8">
    <name type="scientific">Xanthoceras sorbifolium</name>
    <dbReference type="NCBI Taxonomy" id="99658"/>
    <lineage>
        <taxon>Eukaryota</taxon>
        <taxon>Viridiplantae</taxon>
        <taxon>Streptophyta</taxon>
        <taxon>Embryophyta</taxon>
        <taxon>Tracheophyta</taxon>
        <taxon>Spermatophyta</taxon>
        <taxon>Magnoliopsida</taxon>
        <taxon>eudicotyledons</taxon>
        <taxon>Gunneridae</taxon>
        <taxon>Pentapetalae</taxon>
        <taxon>rosids</taxon>
        <taxon>malvids</taxon>
        <taxon>Sapindales</taxon>
        <taxon>Sapindaceae</taxon>
        <taxon>Xanthoceroideae</taxon>
        <taxon>Xanthoceras</taxon>
    </lineage>
</organism>
<keyword evidence="2" id="KW-0238">DNA-binding</keyword>
<dbReference type="EMBL" id="JAFEMO010000009">
    <property type="protein sequence ID" value="KAH7565268.1"/>
    <property type="molecule type" value="Genomic_DNA"/>
</dbReference>
<evidence type="ECO:0000256" key="5">
    <source>
        <dbReference type="SAM" id="MobiDB-lite"/>
    </source>
</evidence>
<keyword evidence="3" id="KW-0804">Transcription</keyword>
<accession>A0ABQ8HLX7</accession>
<feature type="region of interest" description="Disordered" evidence="5">
    <location>
        <begin position="217"/>
        <end position="237"/>
    </location>
</feature>
<gene>
    <name evidence="7" type="ORF">JRO89_XS09G0177500</name>
</gene>
<dbReference type="PROSITE" id="PS51005">
    <property type="entry name" value="NAC"/>
    <property type="match status" value="1"/>
</dbReference>
<feature type="compositionally biased region" description="Acidic residues" evidence="5">
    <location>
        <begin position="228"/>
        <end position="237"/>
    </location>
</feature>
<keyword evidence="4" id="KW-0539">Nucleus</keyword>
<keyword evidence="1" id="KW-0805">Transcription regulation</keyword>
<dbReference type="Gene3D" id="2.170.150.80">
    <property type="entry name" value="NAC domain"/>
    <property type="match status" value="1"/>
</dbReference>
<dbReference type="Pfam" id="PF02365">
    <property type="entry name" value="NAM"/>
    <property type="match status" value="1"/>
</dbReference>
<dbReference type="InterPro" id="IPR003441">
    <property type="entry name" value="NAC-dom"/>
</dbReference>
<name>A0ABQ8HLX7_9ROSI</name>
<evidence type="ECO:0000313" key="8">
    <source>
        <dbReference type="Proteomes" id="UP000827721"/>
    </source>
</evidence>
<dbReference type="SUPFAM" id="SSF101941">
    <property type="entry name" value="NAC domain"/>
    <property type="match status" value="1"/>
</dbReference>
<evidence type="ECO:0000313" key="7">
    <source>
        <dbReference type="EMBL" id="KAH7565268.1"/>
    </source>
</evidence>
<proteinExistence type="predicted"/>
<feature type="domain" description="NAC" evidence="6">
    <location>
        <begin position="23"/>
        <end position="175"/>
    </location>
</feature>
<keyword evidence="8" id="KW-1185">Reference proteome</keyword>
<evidence type="ECO:0000259" key="6">
    <source>
        <dbReference type="PROSITE" id="PS51005"/>
    </source>
</evidence>
<comment type="caution">
    <text evidence="7">The sequence shown here is derived from an EMBL/GenBank/DDBJ whole genome shotgun (WGS) entry which is preliminary data.</text>
</comment>
<evidence type="ECO:0000256" key="2">
    <source>
        <dbReference type="ARBA" id="ARBA00023125"/>
    </source>
</evidence>